<gene>
    <name evidence="2" type="ORF">GL300_20480</name>
</gene>
<name>A0A844HT40_9RHOB</name>
<feature type="transmembrane region" description="Helical" evidence="1">
    <location>
        <begin position="6"/>
        <end position="28"/>
    </location>
</feature>
<evidence type="ECO:0000313" key="2">
    <source>
        <dbReference type="EMBL" id="MTH61594.1"/>
    </source>
</evidence>
<dbReference type="EMBL" id="WMIG01000017">
    <property type="protein sequence ID" value="MTH61594.1"/>
    <property type="molecule type" value="Genomic_DNA"/>
</dbReference>
<keyword evidence="1" id="KW-0812">Transmembrane</keyword>
<feature type="transmembrane region" description="Helical" evidence="1">
    <location>
        <begin position="37"/>
        <end position="59"/>
    </location>
</feature>
<proteinExistence type="predicted"/>
<dbReference type="InterPro" id="IPR008407">
    <property type="entry name" value="Brnchd-chn_aa_trnsp_AzlD"/>
</dbReference>
<protein>
    <submittedName>
        <fullName evidence="2">AzlD family protein</fullName>
    </submittedName>
</protein>
<dbReference type="Proteomes" id="UP000449846">
    <property type="component" value="Unassembled WGS sequence"/>
</dbReference>
<dbReference type="AlphaFoldDB" id="A0A844HT40"/>
<sequence length="98" mass="10306">MIDPWTLIIIIGMATVTVTTRIGGYALLRGRTLSPRLLATMEAAPGCVLIAVIAPHFATGRPADMLALVITVVAALRLPMLPTVMIGMASAAILRQVL</sequence>
<keyword evidence="1" id="KW-0472">Membrane</keyword>
<evidence type="ECO:0000256" key="1">
    <source>
        <dbReference type="SAM" id="Phobius"/>
    </source>
</evidence>
<accession>A0A844HT40</accession>
<comment type="caution">
    <text evidence="2">The sequence shown here is derived from an EMBL/GenBank/DDBJ whole genome shotgun (WGS) entry which is preliminary data.</text>
</comment>
<dbReference type="RefSeq" id="WP_155041550.1">
    <property type="nucleotide sequence ID" value="NZ_WMIG01000017.1"/>
</dbReference>
<organism evidence="2 3">
    <name type="scientific">Paracoccus litorisediminis</name>
    <dbReference type="NCBI Taxonomy" id="2006130"/>
    <lineage>
        <taxon>Bacteria</taxon>
        <taxon>Pseudomonadati</taxon>
        <taxon>Pseudomonadota</taxon>
        <taxon>Alphaproteobacteria</taxon>
        <taxon>Rhodobacterales</taxon>
        <taxon>Paracoccaceae</taxon>
        <taxon>Paracoccus</taxon>
    </lineage>
</organism>
<keyword evidence="3" id="KW-1185">Reference proteome</keyword>
<dbReference type="OrthoDB" id="7679326at2"/>
<dbReference type="Pfam" id="PF05437">
    <property type="entry name" value="AzlD"/>
    <property type="match status" value="1"/>
</dbReference>
<reference evidence="2 3" key="1">
    <citation type="submission" date="2019-11" db="EMBL/GenBank/DDBJ databases">
        <authorList>
            <person name="Dong K."/>
        </authorList>
    </citation>
    <scope>NUCLEOTIDE SEQUENCE [LARGE SCALE GENOMIC DNA]</scope>
    <source>
        <strain evidence="2 3">NBRC 112902</strain>
    </source>
</reference>
<evidence type="ECO:0000313" key="3">
    <source>
        <dbReference type="Proteomes" id="UP000449846"/>
    </source>
</evidence>
<keyword evidence="1" id="KW-1133">Transmembrane helix</keyword>
<feature type="transmembrane region" description="Helical" evidence="1">
    <location>
        <begin position="65"/>
        <end position="94"/>
    </location>
</feature>